<evidence type="ECO:0008006" key="4">
    <source>
        <dbReference type="Google" id="ProtNLM"/>
    </source>
</evidence>
<reference evidence="3" key="1">
    <citation type="journal article" date="2014" name="Front. Microbiol.">
        <title>High frequency of phylogenetically diverse reductive dehalogenase-homologous genes in deep subseafloor sedimentary metagenomes.</title>
        <authorList>
            <person name="Kawai M."/>
            <person name="Futagami T."/>
            <person name="Toyoda A."/>
            <person name="Takaki Y."/>
            <person name="Nishi S."/>
            <person name="Hori S."/>
            <person name="Arai W."/>
            <person name="Tsubouchi T."/>
            <person name="Morono Y."/>
            <person name="Uchiyama I."/>
            <person name="Ito T."/>
            <person name="Fujiyama A."/>
            <person name="Inagaki F."/>
            <person name="Takami H."/>
        </authorList>
    </citation>
    <scope>NUCLEOTIDE SEQUENCE</scope>
    <source>
        <strain evidence="3">Expedition CK06-06</strain>
    </source>
</reference>
<dbReference type="InterPro" id="IPR036162">
    <property type="entry name" value="Resolvase-like_N_sf"/>
</dbReference>
<dbReference type="Pfam" id="PF00239">
    <property type="entry name" value="Resolvase"/>
    <property type="match status" value="1"/>
</dbReference>
<dbReference type="InterPro" id="IPR011109">
    <property type="entry name" value="DNA_bind_recombinase_dom"/>
</dbReference>
<protein>
    <recommendedName>
        <fullName evidence="4">Resolvase/invertase-type recombinase catalytic domain-containing protein</fullName>
    </recommendedName>
</protein>
<feature type="domain" description="Resolvase/invertase-type recombinase catalytic" evidence="1">
    <location>
        <begin position="1"/>
        <end position="147"/>
    </location>
</feature>
<dbReference type="Pfam" id="PF07508">
    <property type="entry name" value="Recombinase"/>
    <property type="match status" value="1"/>
</dbReference>
<organism evidence="3">
    <name type="scientific">marine sediment metagenome</name>
    <dbReference type="NCBI Taxonomy" id="412755"/>
    <lineage>
        <taxon>unclassified sequences</taxon>
        <taxon>metagenomes</taxon>
        <taxon>ecological metagenomes</taxon>
    </lineage>
</organism>
<evidence type="ECO:0000313" key="3">
    <source>
        <dbReference type="EMBL" id="GAI85621.1"/>
    </source>
</evidence>
<proteinExistence type="predicted"/>
<dbReference type="PANTHER" id="PTHR30461:SF23">
    <property type="entry name" value="DNA RECOMBINASE-RELATED"/>
    <property type="match status" value="1"/>
</dbReference>
<dbReference type="CDD" id="cd00338">
    <property type="entry name" value="Ser_Recombinase"/>
    <property type="match status" value="1"/>
</dbReference>
<dbReference type="InterPro" id="IPR050639">
    <property type="entry name" value="SSR_resolvase"/>
</dbReference>
<gene>
    <name evidence="3" type="ORF">S12H4_19728</name>
</gene>
<dbReference type="Gene3D" id="3.90.1750.20">
    <property type="entry name" value="Putative Large Serine Recombinase, Chain B, Domain 2"/>
    <property type="match status" value="1"/>
</dbReference>
<evidence type="ECO:0000259" key="1">
    <source>
        <dbReference type="PROSITE" id="PS51736"/>
    </source>
</evidence>
<dbReference type="SUPFAM" id="SSF53041">
    <property type="entry name" value="Resolvase-like"/>
    <property type="match status" value="1"/>
</dbReference>
<name>X1T2K9_9ZZZZ</name>
<dbReference type="InterPro" id="IPR038109">
    <property type="entry name" value="DNA_bind_recomb_sf"/>
</dbReference>
<evidence type="ECO:0000259" key="2">
    <source>
        <dbReference type="PROSITE" id="PS51737"/>
    </source>
</evidence>
<feature type="non-terminal residue" evidence="3">
    <location>
        <position position="294"/>
    </location>
</feature>
<dbReference type="GO" id="GO:0003677">
    <property type="term" value="F:DNA binding"/>
    <property type="evidence" value="ECO:0007669"/>
    <property type="project" value="InterPro"/>
</dbReference>
<feature type="domain" description="Recombinase" evidence="2">
    <location>
        <begin position="157"/>
        <end position="294"/>
    </location>
</feature>
<sequence>AAIYCRVSSEDQKREGTSLPSQLEACRKLAHDHGYEVTEEHIVQEVYSGLILDRPDLTKLRGWLQAGEVNAVVIYSSDRFSRDGYDFLTLIRDCKRANVELLCVTEPLQDGQVGELLSYVRGWASKLEAEKIRERTMRGVRQRASQGKIPIGGTGRLYGYTYIVGKGDHEGVRYVNEDQAKWVREMYHWLVDDGLTVNAITYRLRALGIPTPGKSPFWRSGRVHEILTNPAYTGKTYAFTYSYAESKTTHCGNIKPKRKRLVRKPVEEWVEIPGATPAIISQETFELAQAKLQQ</sequence>
<dbReference type="PROSITE" id="PS51737">
    <property type="entry name" value="RECOMBINASE_DNA_BIND"/>
    <property type="match status" value="1"/>
</dbReference>
<dbReference type="GO" id="GO:0000150">
    <property type="term" value="F:DNA strand exchange activity"/>
    <property type="evidence" value="ECO:0007669"/>
    <property type="project" value="InterPro"/>
</dbReference>
<accession>X1T2K9</accession>
<dbReference type="SMART" id="SM00857">
    <property type="entry name" value="Resolvase"/>
    <property type="match status" value="1"/>
</dbReference>
<comment type="caution">
    <text evidence="3">The sequence shown here is derived from an EMBL/GenBank/DDBJ whole genome shotgun (WGS) entry which is preliminary data.</text>
</comment>
<dbReference type="Gene3D" id="3.40.50.1390">
    <property type="entry name" value="Resolvase, N-terminal catalytic domain"/>
    <property type="match status" value="1"/>
</dbReference>
<dbReference type="AlphaFoldDB" id="X1T2K9"/>
<dbReference type="EMBL" id="BARW01009903">
    <property type="protein sequence ID" value="GAI85621.1"/>
    <property type="molecule type" value="Genomic_DNA"/>
</dbReference>
<dbReference type="PROSITE" id="PS51736">
    <property type="entry name" value="RECOMBINASES_3"/>
    <property type="match status" value="1"/>
</dbReference>
<dbReference type="PANTHER" id="PTHR30461">
    <property type="entry name" value="DNA-INVERTASE FROM LAMBDOID PROPHAGE"/>
    <property type="match status" value="1"/>
</dbReference>
<dbReference type="InterPro" id="IPR006119">
    <property type="entry name" value="Resolv_N"/>
</dbReference>
<feature type="non-terminal residue" evidence="3">
    <location>
        <position position="1"/>
    </location>
</feature>